<dbReference type="EMBL" id="NSJV01000541">
    <property type="protein sequence ID" value="PAU45719.1"/>
    <property type="molecule type" value="Genomic_DNA"/>
</dbReference>
<feature type="region of interest" description="Disordered" evidence="1">
    <location>
        <begin position="1"/>
        <end position="56"/>
    </location>
</feature>
<comment type="caution">
    <text evidence="2">The sequence shown here is derived from an EMBL/GenBank/DDBJ whole genome shotgun (WGS) entry which is preliminary data.</text>
</comment>
<name>A0A2A2D2T7_9ACTN</name>
<reference evidence="2 3" key="1">
    <citation type="submission" date="2017-08" db="EMBL/GenBank/DDBJ databases">
        <title>Genome sequence of Streptomyces albireticuli NRRL B-1670.</title>
        <authorList>
            <person name="Graham D.E."/>
            <person name="Mahan K.M."/>
            <person name="Klingeman D.M."/>
            <person name="Hettich R.L."/>
            <person name="Parry R.J."/>
            <person name="Spain J.C."/>
        </authorList>
    </citation>
    <scope>NUCLEOTIDE SEQUENCE [LARGE SCALE GENOMIC DNA]</scope>
    <source>
        <strain evidence="2 3">NRRL B-1670</strain>
    </source>
</reference>
<dbReference type="Proteomes" id="UP000218944">
    <property type="component" value="Unassembled WGS sequence"/>
</dbReference>
<dbReference type="AlphaFoldDB" id="A0A2A2D2T7"/>
<evidence type="ECO:0000313" key="2">
    <source>
        <dbReference type="EMBL" id="PAU45719.1"/>
    </source>
</evidence>
<evidence type="ECO:0000313" key="3">
    <source>
        <dbReference type="Proteomes" id="UP000218944"/>
    </source>
</evidence>
<accession>A0A2A2D2T7</accession>
<protein>
    <submittedName>
        <fullName evidence="2">Uncharacterized protein</fullName>
    </submittedName>
</protein>
<evidence type="ECO:0000256" key="1">
    <source>
        <dbReference type="SAM" id="MobiDB-lite"/>
    </source>
</evidence>
<sequence length="111" mass="11797">MHTIGKPVRQGLTQVLDRGAAQEPFPGEGGELPHVTTGETQPAVPVGHGGDHQSPAFDQRLRNAVRRSRFRGGLGGRVVRVLPGVVWVTADGRGCRLTDGRYGAGRTEPVP</sequence>
<keyword evidence="3" id="KW-1185">Reference proteome</keyword>
<proteinExistence type="predicted"/>
<organism evidence="2 3">
    <name type="scientific">Streptomyces albireticuli</name>
    <dbReference type="NCBI Taxonomy" id="1940"/>
    <lineage>
        <taxon>Bacteria</taxon>
        <taxon>Bacillati</taxon>
        <taxon>Actinomycetota</taxon>
        <taxon>Actinomycetes</taxon>
        <taxon>Kitasatosporales</taxon>
        <taxon>Streptomycetaceae</taxon>
        <taxon>Streptomyces</taxon>
    </lineage>
</organism>
<gene>
    <name evidence="2" type="ORF">CK936_27965</name>
</gene>